<evidence type="ECO:0000313" key="1">
    <source>
        <dbReference type="EMBL" id="RNA25754.1"/>
    </source>
</evidence>
<keyword evidence="2" id="KW-1185">Reference proteome</keyword>
<sequence>MILLHKESKFNCSEKLSEEFGWFELFLFIANLSLSYWSSDWWKNIEKEYIRINIYRTSNSIVEFVFLMEH</sequence>
<dbReference type="EMBL" id="REGN01002863">
    <property type="protein sequence ID" value="RNA25754.1"/>
    <property type="molecule type" value="Genomic_DNA"/>
</dbReference>
<proteinExistence type="predicted"/>
<accession>A0A3M7RQD6</accession>
<evidence type="ECO:0000313" key="2">
    <source>
        <dbReference type="Proteomes" id="UP000276133"/>
    </source>
</evidence>
<dbReference type="AlphaFoldDB" id="A0A3M7RQD6"/>
<name>A0A3M7RQD6_BRAPC</name>
<comment type="caution">
    <text evidence="1">The sequence shown here is derived from an EMBL/GenBank/DDBJ whole genome shotgun (WGS) entry which is preliminary data.</text>
</comment>
<organism evidence="1 2">
    <name type="scientific">Brachionus plicatilis</name>
    <name type="common">Marine rotifer</name>
    <name type="synonym">Brachionus muelleri</name>
    <dbReference type="NCBI Taxonomy" id="10195"/>
    <lineage>
        <taxon>Eukaryota</taxon>
        <taxon>Metazoa</taxon>
        <taxon>Spiralia</taxon>
        <taxon>Gnathifera</taxon>
        <taxon>Rotifera</taxon>
        <taxon>Eurotatoria</taxon>
        <taxon>Monogononta</taxon>
        <taxon>Pseudotrocha</taxon>
        <taxon>Ploima</taxon>
        <taxon>Brachionidae</taxon>
        <taxon>Brachionus</taxon>
    </lineage>
</organism>
<reference evidence="1 2" key="1">
    <citation type="journal article" date="2018" name="Sci. Rep.">
        <title>Genomic signatures of local adaptation to the degree of environmental predictability in rotifers.</title>
        <authorList>
            <person name="Franch-Gras L."/>
            <person name="Hahn C."/>
            <person name="Garcia-Roger E.M."/>
            <person name="Carmona M.J."/>
            <person name="Serra M."/>
            <person name="Gomez A."/>
        </authorList>
    </citation>
    <scope>NUCLEOTIDE SEQUENCE [LARGE SCALE GENOMIC DNA]</scope>
    <source>
        <strain evidence="1">HYR1</strain>
    </source>
</reference>
<gene>
    <name evidence="1" type="ORF">BpHYR1_027568</name>
</gene>
<protein>
    <submittedName>
        <fullName evidence="1">Uncharacterized protein</fullName>
    </submittedName>
</protein>
<dbReference type="Proteomes" id="UP000276133">
    <property type="component" value="Unassembled WGS sequence"/>
</dbReference>